<dbReference type="OrthoDB" id="10045365at2759"/>
<feature type="transmembrane region" description="Helical" evidence="15">
    <location>
        <begin position="1674"/>
        <end position="1693"/>
    </location>
</feature>
<evidence type="ECO:0000256" key="13">
    <source>
        <dbReference type="PROSITE-ProRule" id="PRU00076"/>
    </source>
</evidence>
<reference evidence="19 20" key="1">
    <citation type="submission" date="2020-03" db="EMBL/GenBank/DDBJ databases">
        <title>Dissostichus mawsoni Genome sequencing and assembly.</title>
        <authorList>
            <person name="Park H."/>
        </authorList>
    </citation>
    <scope>NUCLEOTIDE SEQUENCE [LARGE SCALE GENOMIC DNA]</scope>
    <source>
        <strain evidence="19">DM0001</strain>
        <tissue evidence="19">Muscle</tissue>
    </source>
</reference>
<keyword evidence="4 15" id="KW-0812">Transmembrane</keyword>
<dbReference type="InterPro" id="IPR000742">
    <property type="entry name" value="EGF"/>
</dbReference>
<dbReference type="InterPro" id="IPR039465">
    <property type="entry name" value="IL-17_rcpt-like"/>
</dbReference>
<feature type="coiled-coil region" evidence="14">
    <location>
        <begin position="461"/>
        <end position="495"/>
    </location>
</feature>
<keyword evidence="8 15" id="KW-1133">Transmembrane helix</keyword>
<evidence type="ECO:0000256" key="12">
    <source>
        <dbReference type="ARBA" id="ARBA00023180"/>
    </source>
</evidence>
<organism evidence="19 20">
    <name type="scientific">Dissostichus mawsoni</name>
    <name type="common">Antarctic cod</name>
    <dbReference type="NCBI Taxonomy" id="36200"/>
    <lineage>
        <taxon>Eukaryota</taxon>
        <taxon>Metazoa</taxon>
        <taxon>Chordata</taxon>
        <taxon>Craniata</taxon>
        <taxon>Vertebrata</taxon>
        <taxon>Euteleostomi</taxon>
        <taxon>Actinopterygii</taxon>
        <taxon>Neopterygii</taxon>
        <taxon>Teleostei</taxon>
        <taxon>Neoteleostei</taxon>
        <taxon>Acanthomorphata</taxon>
        <taxon>Eupercaria</taxon>
        <taxon>Perciformes</taxon>
        <taxon>Notothenioidei</taxon>
        <taxon>Nototheniidae</taxon>
        <taxon>Dissostichus</taxon>
    </lineage>
</organism>
<dbReference type="InterPro" id="IPR021852">
    <property type="entry name" value="DUF3456"/>
</dbReference>
<accession>A0A7J5ZFP7</accession>
<dbReference type="GO" id="GO:0005509">
    <property type="term" value="F:calcium ion binding"/>
    <property type="evidence" value="ECO:0007669"/>
    <property type="project" value="InterPro"/>
</dbReference>
<feature type="domain" description="EGF-like" evidence="17">
    <location>
        <begin position="1456"/>
        <end position="1498"/>
    </location>
</feature>
<dbReference type="PROSITE" id="PS51534">
    <property type="entry name" value="SEFIR"/>
    <property type="match status" value="1"/>
</dbReference>
<dbReference type="Pfam" id="PF11938">
    <property type="entry name" value="DUF3456"/>
    <property type="match status" value="1"/>
</dbReference>
<keyword evidence="3 13" id="KW-0245">EGF-like domain</keyword>
<evidence type="ECO:0000256" key="4">
    <source>
        <dbReference type="ARBA" id="ARBA00022692"/>
    </source>
</evidence>
<evidence type="ECO:0000259" key="18">
    <source>
        <dbReference type="PROSITE" id="PS51534"/>
    </source>
</evidence>
<dbReference type="PROSITE" id="PS01248">
    <property type="entry name" value="EGF_LAM_1"/>
    <property type="match status" value="1"/>
</dbReference>
<keyword evidence="12" id="KW-0325">Glycoprotein</keyword>
<evidence type="ECO:0000256" key="16">
    <source>
        <dbReference type="SAM" id="SignalP"/>
    </source>
</evidence>
<dbReference type="PANTHER" id="PTHR15583">
    <property type="entry name" value="INTERLEUKIN-17 RECEPTOR"/>
    <property type="match status" value="1"/>
</dbReference>
<keyword evidence="5 16" id="KW-0732">Signal</keyword>
<dbReference type="Gene3D" id="3.40.50.11530">
    <property type="match status" value="2"/>
</dbReference>
<gene>
    <name evidence="19" type="ORF">F7725_000897</name>
</gene>
<evidence type="ECO:0000256" key="3">
    <source>
        <dbReference type="ARBA" id="ARBA00022536"/>
    </source>
</evidence>
<keyword evidence="7" id="KW-0106">Calcium</keyword>
<feature type="disulfide bond" evidence="13">
    <location>
        <begin position="1488"/>
        <end position="1497"/>
    </location>
</feature>
<dbReference type="PROSITE" id="PS50026">
    <property type="entry name" value="EGF_3"/>
    <property type="match status" value="1"/>
</dbReference>
<dbReference type="InterPro" id="IPR001881">
    <property type="entry name" value="EGF-like_Ca-bd_dom"/>
</dbReference>
<evidence type="ECO:0000256" key="6">
    <source>
        <dbReference type="ARBA" id="ARBA00022737"/>
    </source>
</evidence>
<comment type="caution">
    <text evidence="13">Lacks conserved residue(s) required for the propagation of feature annotation.</text>
</comment>
<dbReference type="Gene3D" id="2.10.25.10">
    <property type="entry name" value="Laminin"/>
    <property type="match status" value="1"/>
</dbReference>
<dbReference type="InterPro" id="IPR002049">
    <property type="entry name" value="LE_dom"/>
</dbReference>
<evidence type="ECO:0000256" key="15">
    <source>
        <dbReference type="SAM" id="Phobius"/>
    </source>
</evidence>
<evidence type="ECO:0000256" key="14">
    <source>
        <dbReference type="SAM" id="Coils"/>
    </source>
</evidence>
<evidence type="ECO:0000256" key="10">
    <source>
        <dbReference type="ARBA" id="ARBA00023157"/>
    </source>
</evidence>
<dbReference type="GO" id="GO:0030368">
    <property type="term" value="F:interleukin-17 receptor activity"/>
    <property type="evidence" value="ECO:0007669"/>
    <property type="project" value="InterPro"/>
</dbReference>
<name>A0A7J5ZFP7_DISMA</name>
<dbReference type="InterPro" id="IPR018097">
    <property type="entry name" value="EGF_Ca-bd_CS"/>
</dbReference>
<dbReference type="SUPFAM" id="SSF57184">
    <property type="entry name" value="Growth factor receptor domain"/>
    <property type="match status" value="1"/>
</dbReference>
<dbReference type="PROSITE" id="PS01187">
    <property type="entry name" value="EGF_CA"/>
    <property type="match status" value="2"/>
</dbReference>
<dbReference type="PROSITE" id="PS00010">
    <property type="entry name" value="ASX_HYDROXYL"/>
    <property type="match status" value="1"/>
</dbReference>
<keyword evidence="11" id="KW-0675">Receptor</keyword>
<evidence type="ECO:0008006" key="21">
    <source>
        <dbReference type="Google" id="ProtNLM"/>
    </source>
</evidence>
<feature type="transmembrane region" description="Helical" evidence="15">
    <location>
        <begin position="337"/>
        <end position="357"/>
    </location>
</feature>
<evidence type="ECO:0000256" key="9">
    <source>
        <dbReference type="ARBA" id="ARBA00023136"/>
    </source>
</evidence>
<dbReference type="InterPro" id="IPR013568">
    <property type="entry name" value="SEFIR_dom"/>
</dbReference>
<dbReference type="EMBL" id="JAAKFY010000002">
    <property type="protein sequence ID" value="KAF3860642.1"/>
    <property type="molecule type" value="Genomic_DNA"/>
</dbReference>
<keyword evidence="6" id="KW-0677">Repeat</keyword>
<comment type="caution">
    <text evidence="19">The sequence shown here is derived from an EMBL/GenBank/DDBJ whole genome shotgun (WGS) entry which is preliminary data.</text>
</comment>
<comment type="similarity">
    <text evidence="2">Belongs to the CRELD family.</text>
</comment>
<dbReference type="Pfam" id="PF07645">
    <property type="entry name" value="EGF_CA"/>
    <property type="match status" value="2"/>
</dbReference>
<keyword evidence="9 15" id="KW-0472">Membrane</keyword>
<dbReference type="GO" id="GO:0016020">
    <property type="term" value="C:membrane"/>
    <property type="evidence" value="ECO:0007669"/>
    <property type="project" value="UniProtKB-SubCell"/>
</dbReference>
<feature type="domain" description="SEFIR" evidence="18">
    <location>
        <begin position="1087"/>
        <end position="1237"/>
    </location>
</feature>
<evidence type="ECO:0000256" key="1">
    <source>
        <dbReference type="ARBA" id="ARBA00004479"/>
    </source>
</evidence>
<dbReference type="PANTHER" id="PTHR15583:SF12">
    <property type="entry name" value="INTERLEUKIN-17 RECEPTOR C"/>
    <property type="match status" value="1"/>
</dbReference>
<keyword evidence="14" id="KW-0175">Coiled coil</keyword>
<dbReference type="SMART" id="SM00181">
    <property type="entry name" value="EGF"/>
    <property type="match status" value="4"/>
</dbReference>
<evidence type="ECO:0000256" key="11">
    <source>
        <dbReference type="ARBA" id="ARBA00023170"/>
    </source>
</evidence>
<dbReference type="Gene3D" id="2.10.220.10">
    <property type="entry name" value="Hormone Receptor, Insulin-like Growth Factor Receptor 1, Chain A, domain 2"/>
    <property type="match status" value="1"/>
</dbReference>
<dbReference type="Proteomes" id="UP000518266">
    <property type="component" value="Unassembled WGS sequence"/>
</dbReference>
<dbReference type="InterPro" id="IPR006212">
    <property type="entry name" value="Furin_repeat"/>
</dbReference>
<evidence type="ECO:0000256" key="2">
    <source>
        <dbReference type="ARBA" id="ARBA00005897"/>
    </source>
</evidence>
<dbReference type="InterPro" id="IPR049883">
    <property type="entry name" value="NOTCH1_EGF-like"/>
</dbReference>
<protein>
    <recommendedName>
        <fullName evidence="21">Protein disulfide-isomerase</fullName>
    </recommendedName>
</protein>
<dbReference type="InterPro" id="IPR000152">
    <property type="entry name" value="EGF-type_Asp/Asn_hydroxyl_site"/>
</dbReference>
<dbReference type="PROSITE" id="PS00022">
    <property type="entry name" value="EGF_1"/>
    <property type="match status" value="1"/>
</dbReference>
<evidence type="ECO:0000256" key="7">
    <source>
        <dbReference type="ARBA" id="ARBA00022837"/>
    </source>
</evidence>
<evidence type="ECO:0000313" key="20">
    <source>
        <dbReference type="Proteomes" id="UP000518266"/>
    </source>
</evidence>
<dbReference type="SMART" id="SM00179">
    <property type="entry name" value="EGF_CA"/>
    <property type="match status" value="2"/>
</dbReference>
<feature type="transmembrane region" description="Helical" evidence="15">
    <location>
        <begin position="1698"/>
        <end position="1716"/>
    </location>
</feature>
<keyword evidence="10 13" id="KW-1015">Disulfide bond</keyword>
<evidence type="ECO:0000256" key="8">
    <source>
        <dbReference type="ARBA" id="ARBA00022989"/>
    </source>
</evidence>
<evidence type="ECO:0000256" key="5">
    <source>
        <dbReference type="ARBA" id="ARBA00022729"/>
    </source>
</evidence>
<dbReference type="CDD" id="cd00054">
    <property type="entry name" value="EGF_CA"/>
    <property type="match status" value="1"/>
</dbReference>
<dbReference type="SMART" id="SM00261">
    <property type="entry name" value="FU"/>
    <property type="match status" value="2"/>
</dbReference>
<evidence type="ECO:0000259" key="17">
    <source>
        <dbReference type="PROSITE" id="PS50026"/>
    </source>
</evidence>
<dbReference type="Pfam" id="PF08357">
    <property type="entry name" value="SEFIR"/>
    <property type="match status" value="2"/>
</dbReference>
<comment type="subcellular location">
    <subcellularLocation>
        <location evidence="1">Membrane</location>
        <topology evidence="1">Single-pass type I membrane protein</topology>
    </subcellularLocation>
</comment>
<sequence>MCGMFKSRFATALALISVVVAPLPLDCATKTCREYQGGHEHDDVVGHCPVKLTPAMSKDSEGGNSGCVIVHVWIKTDDPIPDFELSVNQSSKSILVTVEPGGKVKARWCYQQNGNCVDSAFSSPITIDPSQSRSDVRDVWLSSEVSLYESSLNWSSKCPASDLNISASLCWRQNEKLCTPVLNSTLEDRKVGRNLLSLQGSQEIYCRFEAGMSSWEVYMGPGRQSVVLFITSLAPANFSAQLCVLNERECTPMGQVHSVTIEANTTKTRIHVPLLFLAEKPCVQVKSCACTGKVFLDMVWQSHPALLGRRILCPDCECTQDAHMSANALLYSPDRCGMYAVAALVSVVIVALLGMFIHRLNKSGAAGWLCIREPVLLVCSSEQSAHVSAVCALASILQGELSACVHMALWAQSSQTKNGTEFGTGVADLGPLPWLYGQWEAMREAQGKVLIIWSPEATETYEKWREERANMQRSKRNMREEVEEVRRKTGKMQKRESCRALQECKSQGVALVYFQGLCHSRDIPKAFRGVPRFCLPQDFRGFVQELGGMKKQKRTGKLRWNCLHRLLAKVQSVWLARQLAKRLKTLLPQTQGKKTQGVVRRRETLQNMAPRLLRVPQVSLRLLSVMRFWLFMSARALEIIDKDAPALTCSEVTKRLLSTAPPFMTDQDGTIDVTNVQLKVILCCSATDCEPCLQILITVQATVKVCFSSPSSAFCKTLQFKPSLCGFDQASSQRPKHKQTQLVLTEEMTLGNPVVVQVSRSNKTERITIPFLEEGNIMLSHVSKDTLNFRLLMPLITQSFFSFSVCSMNLNRTLKKCDVPRLRFYHERNVVLLQRENSNVTDELMVWNNLTEEFIVWPKDDREIILPSKFVAPCMCFQVWWKKNELRKEYCPFLNRQGKESFRLQIGHIGFIFIGMISQHSNPYFSDVLERMKHNVSVSLKESLQRGGGSVLIWNVTAPCRLDAEVSLCKKDPAGGRCEEVKGFRQELHNHTGWRAIRSGYWKTDTFDISSHPLLCVQIKIQGIESYLEPQCPFATSRWRWSLPLLIGLLLMSLALLGTYLMQGVLKGYMWRWLKDEDDLPEMMSHLGSSLQALGFTVSLDLWSQTELSVLGPVPWLHSRLNRLQKQGGKVVLVLTQAAWIRAEEWGARSSERNNPHRDIEETGRSYTASSPCVDVFTASLSCILSDYLQGRAGERFVLVQFESLPPEPPGGFRPLPELFRGLHVYSLPSQSLGFLTELAGARQMATASARRKRAGGLRMASRALAQGLSGFTAGTTVLRLAGVSQSCVGVGVEDSGETVPLQQCLITPPSSTDSSPKLNAMEIMWWAWPFLPALVLLSELSVVRVQTAPCQTCRKLTESFIKGLEITANKNFGGGNTAWEEEKLAKYARSETRLLEIVEAACEKADFECNQLLEQIEDQVETWWFHRQQEAPDLSEWLCIEELRLCCPPGRFGPDCKECLSSPDGVCGGLGRCEGEGTRLGDGECVCDPGYSGHLCQSCADGYYREKSSNNSIGACAACYHSCKKCAGPQHFQCLDCKPGWILHDNKCVDIDECGTELARCPSNTYCHNTEGAYECRGCDQACVGCMGSGPARCKKCSRGYKLKGAKCLDINECSDRAIACPGLNEACINEEGSFHCDCADGFIRRDSICVENKPPAGPEKGLFDDMTDDEVLVLQQMFFGVVICAIATLAAKGDMVFTAIFIGGVAAMAGYWLTEKGDLMLDGFMKGR</sequence>
<evidence type="ECO:0000313" key="19">
    <source>
        <dbReference type="EMBL" id="KAF3860642.1"/>
    </source>
</evidence>
<feature type="chain" id="PRO_5029801212" description="Protein disulfide-isomerase" evidence="16">
    <location>
        <begin position="22"/>
        <end position="1730"/>
    </location>
</feature>
<keyword evidence="20" id="KW-1185">Reference proteome</keyword>
<dbReference type="InterPro" id="IPR009030">
    <property type="entry name" value="Growth_fac_rcpt_cys_sf"/>
</dbReference>
<feature type="signal peptide" evidence="16">
    <location>
        <begin position="1"/>
        <end position="21"/>
    </location>
</feature>
<dbReference type="CDD" id="cd00064">
    <property type="entry name" value="FU"/>
    <property type="match status" value="1"/>
</dbReference>
<proteinExistence type="inferred from homology"/>